<dbReference type="Proteomes" id="UP000177907">
    <property type="component" value="Unassembled WGS sequence"/>
</dbReference>
<dbReference type="Gene3D" id="3.40.630.30">
    <property type="match status" value="1"/>
</dbReference>
<dbReference type="InterPro" id="IPR007472">
    <property type="entry name" value="N-end_Aminoacyl_Trfase_C"/>
</dbReference>
<dbReference type="AlphaFoldDB" id="A0A1F6NWV1"/>
<accession>A0A1F6NWV1</accession>
<evidence type="ECO:0000259" key="1">
    <source>
        <dbReference type="Pfam" id="PF04377"/>
    </source>
</evidence>
<dbReference type="InterPro" id="IPR016181">
    <property type="entry name" value="Acyl_CoA_acyltransferase"/>
</dbReference>
<reference evidence="2 3" key="1">
    <citation type="journal article" date="2016" name="Nat. Commun.">
        <title>Thousands of microbial genomes shed light on interconnected biogeochemical processes in an aquifer system.</title>
        <authorList>
            <person name="Anantharaman K."/>
            <person name="Brown C.T."/>
            <person name="Hug L.A."/>
            <person name="Sharon I."/>
            <person name="Castelle C.J."/>
            <person name="Probst A.J."/>
            <person name="Thomas B.C."/>
            <person name="Singh A."/>
            <person name="Wilkins M.J."/>
            <person name="Karaoz U."/>
            <person name="Brodie E.L."/>
            <person name="Williams K.H."/>
            <person name="Hubbard S.S."/>
            <person name="Banfield J.F."/>
        </authorList>
    </citation>
    <scope>NUCLEOTIDE SEQUENCE [LARGE SCALE GENOMIC DNA]</scope>
</reference>
<evidence type="ECO:0000313" key="2">
    <source>
        <dbReference type="EMBL" id="OGH88290.1"/>
    </source>
</evidence>
<proteinExistence type="predicted"/>
<dbReference type="Pfam" id="PF04377">
    <property type="entry name" value="ATE_C"/>
    <property type="match status" value="1"/>
</dbReference>
<protein>
    <recommendedName>
        <fullName evidence="1">N-end rule aminoacyl transferase C-terminal domain-containing protein</fullName>
    </recommendedName>
</protein>
<name>A0A1F6NWV1_9BACT</name>
<gene>
    <name evidence="2" type="ORF">A3J93_02100</name>
</gene>
<sequence>MEIWILKLKIMYLKWAIKNIKDFTEENINSLYDTGFVFTRKGYGEMDQTRSVRVDLTKFELSSENRRVLRKTENIKLETVALPHPDYDWSIHKLGHEFYSQKFGDKTFSANKIKELLTDADKSNFNLLLIYSADKPLGYAICFQTKNILHYSYPFYNLSADNINLGIGMMTKAIVWAKEQNKKYIYLGSAKDEKALYKFQFTGVEWFDGKKWNSGIEEIKKYFKIKF</sequence>
<dbReference type="GO" id="GO:0004057">
    <property type="term" value="F:arginyl-tRNA--protein transferase activity"/>
    <property type="evidence" value="ECO:0007669"/>
    <property type="project" value="InterPro"/>
</dbReference>
<comment type="caution">
    <text evidence="2">The sequence shown here is derived from an EMBL/GenBank/DDBJ whole genome shotgun (WGS) entry which is preliminary data.</text>
</comment>
<organism evidence="2 3">
    <name type="scientific">Candidatus Magasanikbacteria bacterium RIFOXYC2_FULL_42_28</name>
    <dbReference type="NCBI Taxonomy" id="1798704"/>
    <lineage>
        <taxon>Bacteria</taxon>
        <taxon>Candidatus Magasanikiibacteriota</taxon>
    </lineage>
</organism>
<dbReference type="SUPFAM" id="SSF55729">
    <property type="entry name" value="Acyl-CoA N-acyltransferases (Nat)"/>
    <property type="match status" value="1"/>
</dbReference>
<dbReference type="EMBL" id="MFQZ01000004">
    <property type="protein sequence ID" value="OGH88290.1"/>
    <property type="molecule type" value="Genomic_DNA"/>
</dbReference>
<feature type="domain" description="N-end rule aminoacyl transferase C-terminal" evidence="1">
    <location>
        <begin position="124"/>
        <end position="206"/>
    </location>
</feature>
<evidence type="ECO:0000313" key="3">
    <source>
        <dbReference type="Proteomes" id="UP000177907"/>
    </source>
</evidence>
<dbReference type="STRING" id="1798704.A3J93_02100"/>